<dbReference type="STRING" id="1173701.A0A066XEQ0"/>
<feature type="transmembrane region" description="Helical" evidence="6">
    <location>
        <begin position="403"/>
        <end position="424"/>
    </location>
</feature>
<feature type="transmembrane region" description="Helical" evidence="6">
    <location>
        <begin position="200"/>
        <end position="219"/>
    </location>
</feature>
<dbReference type="Gene3D" id="1.20.1250.20">
    <property type="entry name" value="MFS general substrate transporter like domains"/>
    <property type="match status" value="1"/>
</dbReference>
<dbReference type="InterPro" id="IPR020846">
    <property type="entry name" value="MFS_dom"/>
</dbReference>
<feature type="transmembrane region" description="Helical" evidence="6">
    <location>
        <begin position="326"/>
        <end position="343"/>
    </location>
</feature>
<dbReference type="Gene3D" id="1.20.1720.10">
    <property type="entry name" value="Multidrug resistance protein D"/>
    <property type="match status" value="1"/>
</dbReference>
<keyword evidence="3 6" id="KW-0812">Transmembrane</keyword>
<evidence type="ECO:0000259" key="7">
    <source>
        <dbReference type="PROSITE" id="PS50850"/>
    </source>
</evidence>
<keyword evidence="2" id="KW-0813">Transport</keyword>
<comment type="subcellular location">
    <subcellularLocation>
        <location evidence="1">Membrane</location>
        <topology evidence="1">Multi-pass membrane protein</topology>
    </subcellularLocation>
</comment>
<evidence type="ECO:0000313" key="9">
    <source>
        <dbReference type="Proteomes" id="UP000027238"/>
    </source>
</evidence>
<dbReference type="AlphaFoldDB" id="A0A066XEQ0"/>
<dbReference type="OrthoDB" id="440553at2759"/>
<proteinExistence type="predicted"/>
<dbReference type="PROSITE" id="PS50850">
    <property type="entry name" value="MFS"/>
    <property type="match status" value="1"/>
</dbReference>
<dbReference type="EMBL" id="JMSE01000968">
    <property type="protein sequence ID" value="KDN66119.1"/>
    <property type="molecule type" value="Genomic_DNA"/>
</dbReference>
<dbReference type="Pfam" id="PF07690">
    <property type="entry name" value="MFS_1"/>
    <property type="match status" value="1"/>
</dbReference>
<dbReference type="Proteomes" id="UP000027238">
    <property type="component" value="Unassembled WGS sequence"/>
</dbReference>
<comment type="caution">
    <text evidence="8">The sequence shown here is derived from an EMBL/GenBank/DDBJ whole genome shotgun (WGS) entry which is preliminary data.</text>
</comment>
<keyword evidence="5 6" id="KW-0472">Membrane</keyword>
<protein>
    <recommendedName>
        <fullName evidence="7">Major facilitator superfamily (MFS) profile domain-containing protein</fullName>
    </recommendedName>
</protein>
<feature type="transmembrane region" description="Helical" evidence="6">
    <location>
        <begin position="378"/>
        <end position="397"/>
    </location>
</feature>
<dbReference type="GO" id="GO:0022857">
    <property type="term" value="F:transmembrane transporter activity"/>
    <property type="evidence" value="ECO:0007669"/>
    <property type="project" value="InterPro"/>
</dbReference>
<dbReference type="GO" id="GO:0005886">
    <property type="term" value="C:plasma membrane"/>
    <property type="evidence" value="ECO:0007669"/>
    <property type="project" value="TreeGrafter"/>
</dbReference>
<dbReference type="eggNOG" id="KOG0255">
    <property type="taxonomic scope" value="Eukaryota"/>
</dbReference>
<dbReference type="OMA" id="WHANFFF"/>
<name>A0A066XEQ0_COLSU</name>
<dbReference type="InterPro" id="IPR036259">
    <property type="entry name" value="MFS_trans_sf"/>
</dbReference>
<dbReference type="SUPFAM" id="SSF103473">
    <property type="entry name" value="MFS general substrate transporter"/>
    <property type="match status" value="1"/>
</dbReference>
<gene>
    <name evidence="8" type="ORF">CSUB01_11983</name>
</gene>
<evidence type="ECO:0000256" key="6">
    <source>
        <dbReference type="SAM" id="Phobius"/>
    </source>
</evidence>
<accession>A0A066XEQ0</accession>
<dbReference type="FunFam" id="1.20.1720.10:FF:000009">
    <property type="entry name" value="MFS multidrug transporter"/>
    <property type="match status" value="1"/>
</dbReference>
<feature type="transmembrane region" description="Helical" evidence="6">
    <location>
        <begin position="469"/>
        <end position="489"/>
    </location>
</feature>
<dbReference type="HOGENOM" id="CLU_008455_8_4_1"/>
<evidence type="ECO:0000256" key="2">
    <source>
        <dbReference type="ARBA" id="ARBA00022448"/>
    </source>
</evidence>
<keyword evidence="9" id="KW-1185">Reference proteome</keyword>
<feature type="transmembrane region" description="Helical" evidence="6">
    <location>
        <begin position="110"/>
        <end position="128"/>
    </location>
</feature>
<feature type="domain" description="Major facilitator superfamily (MFS) profile" evidence="7">
    <location>
        <begin position="45"/>
        <end position="493"/>
    </location>
</feature>
<organism evidence="8 9">
    <name type="scientific">Colletotrichum sublineola</name>
    <name type="common">Sorghum anthracnose fungus</name>
    <dbReference type="NCBI Taxonomy" id="1173701"/>
    <lineage>
        <taxon>Eukaryota</taxon>
        <taxon>Fungi</taxon>
        <taxon>Dikarya</taxon>
        <taxon>Ascomycota</taxon>
        <taxon>Pezizomycotina</taxon>
        <taxon>Sordariomycetes</taxon>
        <taxon>Hypocreomycetidae</taxon>
        <taxon>Glomerellales</taxon>
        <taxon>Glomerellaceae</taxon>
        <taxon>Colletotrichum</taxon>
        <taxon>Colletotrichum graminicola species complex</taxon>
    </lineage>
</organism>
<dbReference type="PANTHER" id="PTHR23502:SF51">
    <property type="entry name" value="QUINIDINE RESISTANCE PROTEIN 1-RELATED"/>
    <property type="match status" value="1"/>
</dbReference>
<evidence type="ECO:0000313" key="8">
    <source>
        <dbReference type="EMBL" id="KDN66119.1"/>
    </source>
</evidence>
<evidence type="ECO:0000256" key="5">
    <source>
        <dbReference type="ARBA" id="ARBA00023136"/>
    </source>
</evidence>
<evidence type="ECO:0000256" key="1">
    <source>
        <dbReference type="ARBA" id="ARBA00004141"/>
    </source>
</evidence>
<evidence type="ECO:0000256" key="4">
    <source>
        <dbReference type="ARBA" id="ARBA00022989"/>
    </source>
</evidence>
<dbReference type="InterPro" id="IPR011701">
    <property type="entry name" value="MFS"/>
</dbReference>
<reference evidence="9" key="1">
    <citation type="journal article" date="2014" name="Genome Announc.">
        <title>Draft genome sequence of Colletotrichum sublineola, a destructive pathogen of cultivated sorghum.</title>
        <authorList>
            <person name="Baroncelli R."/>
            <person name="Sanz-Martin J.M."/>
            <person name="Rech G.E."/>
            <person name="Sukno S.A."/>
            <person name="Thon M.R."/>
        </authorList>
    </citation>
    <scope>NUCLEOTIDE SEQUENCE [LARGE SCALE GENOMIC DNA]</scope>
    <source>
        <strain evidence="9">TX430BB</strain>
    </source>
</reference>
<keyword evidence="4 6" id="KW-1133">Transmembrane helix</keyword>
<feature type="transmembrane region" description="Helical" evidence="6">
    <location>
        <begin position="45"/>
        <end position="67"/>
    </location>
</feature>
<sequence length="502" mass="53528">MASSGKTNSHSEKGGGNPVMTTAAVIPPVDNVQYSIHSTASKRTLVFSSSLAGVLSLLASQVYFPALTPIARDLHVSDTLVNLSISIYIVMEGLTPAFSAQISDTCGRRPVYIVCLVIFLGSNIGLAIQNSYTALLVLRLVQAAGSSGAQSLGNAVAADVAPPAERGAYVSYAAGLPMLASAIGPVIGGLMAEFAGWHSIFWLLAALGGATLLYMALFFPETCRKIVGNGSVPPQRWNRCWTNVWLERQREGAGDLRQGEGEEIKPPTFKFPNPLRPVLLLLKPECGFALLYSSILACSFYATLALIPTQFGRIYSFDELKVSLCYLPYGVGALVAALSRGYFIDANFRRHATALGITMEKNKTDLTDFPIERARIEVAVPTIGLTTALTIAFGWMLHAGVHVAGPLIILFALGFCASASLNCIQALMLDINPGRAGTVLASNSLLRCLLGAGATAATVPLITAVGIGWALTVFGGLNALFAPMLWYIMRKGPEWRKRSKRL</sequence>
<feature type="transmembrane region" description="Helical" evidence="6">
    <location>
        <begin position="79"/>
        <end position="98"/>
    </location>
</feature>
<dbReference type="PANTHER" id="PTHR23502">
    <property type="entry name" value="MAJOR FACILITATOR SUPERFAMILY"/>
    <property type="match status" value="1"/>
</dbReference>
<feature type="transmembrane region" description="Helical" evidence="6">
    <location>
        <begin position="286"/>
        <end position="306"/>
    </location>
</feature>
<evidence type="ECO:0000256" key="3">
    <source>
        <dbReference type="ARBA" id="ARBA00022692"/>
    </source>
</evidence>